<evidence type="ECO:0000256" key="2">
    <source>
        <dbReference type="ARBA" id="ARBA00022692"/>
    </source>
</evidence>
<dbReference type="InterPro" id="IPR039728">
    <property type="entry name" value="GLG1"/>
</dbReference>
<feature type="signal peptide" evidence="11">
    <location>
        <begin position="1"/>
        <end position="23"/>
    </location>
</feature>
<protein>
    <submittedName>
        <fullName evidence="12">GLG1</fullName>
    </submittedName>
</protein>
<feature type="chain" id="PRO_5026992117" evidence="11">
    <location>
        <begin position="24"/>
        <end position="1216"/>
    </location>
</feature>
<proteinExistence type="predicted"/>
<feature type="transmembrane region" description="Helical" evidence="10">
    <location>
        <begin position="1183"/>
        <end position="1206"/>
    </location>
</feature>
<organism evidence="12 13">
    <name type="scientific">Mytilus coruscus</name>
    <name type="common">Sea mussel</name>
    <dbReference type="NCBI Taxonomy" id="42192"/>
    <lineage>
        <taxon>Eukaryota</taxon>
        <taxon>Metazoa</taxon>
        <taxon>Spiralia</taxon>
        <taxon>Lophotrochozoa</taxon>
        <taxon>Mollusca</taxon>
        <taxon>Bivalvia</taxon>
        <taxon>Autobranchia</taxon>
        <taxon>Pteriomorphia</taxon>
        <taxon>Mytilida</taxon>
        <taxon>Mytiloidea</taxon>
        <taxon>Mytilidae</taxon>
        <taxon>Mytilinae</taxon>
        <taxon>Mytilus</taxon>
    </lineage>
</organism>
<feature type="repeat" description="Cys-rich GLG1" evidence="8">
    <location>
        <begin position="929"/>
        <end position="996"/>
    </location>
</feature>
<keyword evidence="7" id="KW-0325">Glycoprotein</keyword>
<dbReference type="GO" id="GO:0000139">
    <property type="term" value="C:Golgi membrane"/>
    <property type="evidence" value="ECO:0007669"/>
    <property type="project" value="InterPro"/>
</dbReference>
<dbReference type="Pfam" id="PF00839">
    <property type="entry name" value="Cys_rich_FGFR"/>
    <property type="match status" value="15"/>
</dbReference>
<evidence type="ECO:0000256" key="1">
    <source>
        <dbReference type="ARBA" id="ARBA00004479"/>
    </source>
</evidence>
<dbReference type="EMBL" id="CACVKT020007994">
    <property type="protein sequence ID" value="CAC5412378.1"/>
    <property type="molecule type" value="Genomic_DNA"/>
</dbReference>
<evidence type="ECO:0000313" key="13">
    <source>
        <dbReference type="Proteomes" id="UP000507470"/>
    </source>
</evidence>
<evidence type="ECO:0000256" key="5">
    <source>
        <dbReference type="ARBA" id="ARBA00022989"/>
    </source>
</evidence>
<gene>
    <name evidence="12" type="ORF">MCOR_45358</name>
</gene>
<keyword evidence="3 11" id="KW-0732">Signal</keyword>
<dbReference type="PANTHER" id="PTHR11884">
    <property type="entry name" value="SELECTIN LIGAND RELATED"/>
    <property type="match status" value="1"/>
</dbReference>
<evidence type="ECO:0000256" key="6">
    <source>
        <dbReference type="ARBA" id="ARBA00023136"/>
    </source>
</evidence>
<feature type="repeat" description="Cys-rich GLG1" evidence="8">
    <location>
        <begin position="749"/>
        <end position="808"/>
    </location>
</feature>
<comment type="subcellular location">
    <subcellularLocation>
        <location evidence="1">Membrane</location>
        <topology evidence="1">Single-pass type I membrane protein</topology>
    </subcellularLocation>
</comment>
<feature type="repeat" description="Cys-rich GLG1" evidence="8">
    <location>
        <begin position="383"/>
        <end position="446"/>
    </location>
</feature>
<dbReference type="AlphaFoldDB" id="A0A6J8DUS2"/>
<evidence type="ECO:0000256" key="11">
    <source>
        <dbReference type="SAM" id="SignalP"/>
    </source>
</evidence>
<feature type="repeat" description="Cys-rich GLG1" evidence="8">
    <location>
        <begin position="1078"/>
        <end position="1138"/>
    </location>
</feature>
<evidence type="ECO:0000256" key="8">
    <source>
        <dbReference type="PROSITE-ProRule" id="PRU00622"/>
    </source>
</evidence>
<feature type="repeat" description="Cys-rich GLG1" evidence="8">
    <location>
        <begin position="127"/>
        <end position="189"/>
    </location>
</feature>
<evidence type="ECO:0000256" key="3">
    <source>
        <dbReference type="ARBA" id="ARBA00022729"/>
    </source>
</evidence>
<feature type="repeat" description="Cys-rich GLG1" evidence="8">
    <location>
        <begin position="456"/>
        <end position="518"/>
    </location>
</feature>
<dbReference type="InterPro" id="IPR017873">
    <property type="entry name" value="Cys-rich_GLG1_repeat_euk"/>
</dbReference>
<dbReference type="OrthoDB" id="2015434at2759"/>
<feature type="region of interest" description="Disordered" evidence="9">
    <location>
        <begin position="32"/>
        <end position="87"/>
    </location>
</feature>
<evidence type="ECO:0000313" key="12">
    <source>
        <dbReference type="EMBL" id="CAC5412378.1"/>
    </source>
</evidence>
<sequence length="1216" mass="141500">MEITSRRVLLFLLLSVFIVPVYCQDHNNHEKLAQNGDNDNPRFRPMLHKSGAQLGTGKDAPGQKQNDGKNMQEGQVPKDRPKKFPQFKLSEQPQCREDIKKFCNPKIADNNFEVIDCLQSDEKIADEVSIDCQHLLWNYKKNLTKDDRFEMVANDVCKDDLPQLQECNQLPKGSGQIIPCLVDNYQSVQAKECRRYLEKMSKIVFSDYSLIYKFADACHDDIQRFTCGRLETVEKEESVHRQGAVLECLVRNITKLSQQCKHQLLRVAELQSDDYHMDRPLYYACRDAREHFCQKTPSGNGRVYECLFKHKMDPDMPIQCKEKLQRRQREIAEDVKVEKKFYIACRKDIAKYECFKHGQTKDPDTKRATVLICLEDNMKQDAEITPECLAEMNEVRQTLLSDYKINPELIANCEHEIKACLRLDNDDKLEEGQVVHCLMDKARTKSRKKAPDNSEPMSPQCQRAVEDLLLEADVGSNFQMDKVLMKACMPVVQTACRNIQAGDARILNCLMEKIDDDVMTDECEERLMEIQYFVMRDWRLDANLFKHCHENAKTHCNASPHWNDMKSTNVDNWGLVLPCLYRHMKSEDPHTQLYQKCRRYAKDYCGYKGKWLEKTSKNDTTGQHVMSCLYRHMRDQKQQQLSRACKHEMKRVMRNRARKIELDPEIEENCVTDLGRLCSDQEKTLGKEMNYRVYKTTMMKDEDTYLDLDVVLVKSCTPMLKLFCSEELEEEEDEDVVMQCLIQHKHHQKMDPKCYAGIEHHQLISMKNYEFSHKFKEACKKSVKQFCPNVKRKGDVVTCLSEHVRNDTLRESEHRIDKSCRKQLRFESMQRGEDIKLDEKLDKACTDDVQNFCSKVKHGNAKVIECLKAHQQKLSKRCHKVLFKREKEEVKLDADYKLHHVCKGMIKQYCTDGDPDIVTCLVGHKHDPNFDASCREILVRRQITKNRDYRLNPTLRKECSMDIRKFCTDIVERAAPDQEMSGQVILCLRRQFVKKNLSGRCTDVIRDVIKESAMNYMEDVALANACESEIKQLCDPEHQKALQGAGDRDSNSVLQMSQDDSKGEVQQCLMNKFKERLIKSTECKQQIARIIQESEIDINIDPILHTACQKDLHKFCTDVESGEGRKMTCLLQEYEDHPNRLDKRCHEQLKRRKDLWEMSVQVAPVESVNELVAQISSSPAKTYLLGVICSIIGVIFLIGITCGRVTKRVSKENKMK</sequence>
<evidence type="ECO:0000256" key="7">
    <source>
        <dbReference type="ARBA" id="ARBA00023180"/>
    </source>
</evidence>
<dbReference type="PANTHER" id="PTHR11884:SF1">
    <property type="entry name" value="GOLGI APPARATUS PROTEIN 1"/>
    <property type="match status" value="1"/>
</dbReference>
<dbReference type="PROSITE" id="PS51289">
    <property type="entry name" value="GLG1_C_RICH"/>
    <property type="match status" value="8"/>
</dbReference>
<evidence type="ECO:0000256" key="9">
    <source>
        <dbReference type="SAM" id="MobiDB-lite"/>
    </source>
</evidence>
<name>A0A6J8DUS2_MYTCO</name>
<feature type="compositionally biased region" description="Polar residues" evidence="9">
    <location>
        <begin position="63"/>
        <end position="73"/>
    </location>
</feature>
<accession>A0A6J8DUS2</accession>
<reference evidence="12 13" key="1">
    <citation type="submission" date="2020-06" db="EMBL/GenBank/DDBJ databases">
        <authorList>
            <person name="Li R."/>
            <person name="Bekaert M."/>
        </authorList>
    </citation>
    <scope>NUCLEOTIDE SEQUENCE [LARGE SCALE GENOMIC DNA]</scope>
    <source>
        <strain evidence="13">wild</strain>
    </source>
</reference>
<keyword evidence="6 10" id="KW-0472">Membrane</keyword>
<keyword evidence="13" id="KW-1185">Reference proteome</keyword>
<feature type="repeat" description="Cys-rich GLG1" evidence="8">
    <location>
        <begin position="815"/>
        <end position="875"/>
    </location>
</feature>
<keyword evidence="2 10" id="KW-0812">Transmembrane</keyword>
<dbReference type="Proteomes" id="UP000507470">
    <property type="component" value="Unassembled WGS sequence"/>
</dbReference>
<evidence type="ECO:0000256" key="4">
    <source>
        <dbReference type="ARBA" id="ARBA00022737"/>
    </source>
</evidence>
<dbReference type="GO" id="GO:0017134">
    <property type="term" value="F:fibroblast growth factor binding"/>
    <property type="evidence" value="ECO:0007669"/>
    <property type="project" value="TreeGrafter"/>
</dbReference>
<keyword evidence="5 10" id="KW-1133">Transmembrane helix</keyword>
<keyword evidence="4" id="KW-0677">Repeat</keyword>
<dbReference type="InterPro" id="IPR001893">
    <property type="entry name" value="Cys-rich_GLG1_repeat"/>
</dbReference>
<evidence type="ECO:0000256" key="10">
    <source>
        <dbReference type="SAM" id="Phobius"/>
    </source>
</evidence>
<feature type="repeat" description="Cys-rich GLG1" evidence="8">
    <location>
        <begin position="255"/>
        <end position="315"/>
    </location>
</feature>